<dbReference type="Pfam" id="PF14223">
    <property type="entry name" value="Retrotran_gag_2"/>
    <property type="match status" value="1"/>
</dbReference>
<evidence type="ECO:0000313" key="1">
    <source>
        <dbReference type="EMBL" id="EXB76244.1"/>
    </source>
</evidence>
<proteinExistence type="predicted"/>
<dbReference type="EMBL" id="KE344715">
    <property type="protein sequence ID" value="EXB76244.1"/>
    <property type="molecule type" value="Genomic_DNA"/>
</dbReference>
<reference evidence="2" key="1">
    <citation type="submission" date="2013-01" db="EMBL/GenBank/DDBJ databases">
        <title>Draft Genome Sequence of a Mulberry Tree, Morus notabilis C.K. Schneid.</title>
        <authorList>
            <person name="He N."/>
            <person name="Zhao S."/>
        </authorList>
    </citation>
    <scope>NUCLEOTIDE SEQUENCE</scope>
</reference>
<dbReference type="PANTHER" id="PTHR47481:SF22">
    <property type="entry name" value="RETROTRANSPOSON GAG DOMAIN-CONTAINING PROTEIN"/>
    <property type="match status" value="1"/>
</dbReference>
<evidence type="ECO:0000313" key="2">
    <source>
        <dbReference type="Proteomes" id="UP000030645"/>
    </source>
</evidence>
<organism evidence="1 2">
    <name type="scientific">Morus notabilis</name>
    <dbReference type="NCBI Taxonomy" id="981085"/>
    <lineage>
        <taxon>Eukaryota</taxon>
        <taxon>Viridiplantae</taxon>
        <taxon>Streptophyta</taxon>
        <taxon>Embryophyta</taxon>
        <taxon>Tracheophyta</taxon>
        <taxon>Spermatophyta</taxon>
        <taxon>Magnoliopsida</taxon>
        <taxon>eudicotyledons</taxon>
        <taxon>Gunneridae</taxon>
        <taxon>Pentapetalae</taxon>
        <taxon>rosids</taxon>
        <taxon>fabids</taxon>
        <taxon>Rosales</taxon>
        <taxon>Moraceae</taxon>
        <taxon>Moreae</taxon>
        <taxon>Morus</taxon>
    </lineage>
</organism>
<dbReference type="AlphaFoldDB" id="W9RJA5"/>
<evidence type="ECO:0008006" key="3">
    <source>
        <dbReference type="Google" id="ProtNLM"/>
    </source>
</evidence>
<sequence>MSIKKGGLTITEYLDKLKTIFDKFTAIGEPLSYRDKIIHTFRGLGPAYDSIVSSISARPDQPPMEEIHNILINRDYRLEEQQSVDNLGLTQAQQTQLFLTLSTQSPTETIFSKFHKQFQTSEFLSQLL</sequence>
<name>W9RJA5_9ROSA</name>
<dbReference type="PANTHER" id="PTHR47481">
    <property type="match status" value="1"/>
</dbReference>
<dbReference type="Proteomes" id="UP000030645">
    <property type="component" value="Unassembled WGS sequence"/>
</dbReference>
<accession>W9RJA5</accession>
<keyword evidence="2" id="KW-1185">Reference proteome</keyword>
<protein>
    <recommendedName>
        <fullName evidence="3">Retrovirus-related Pol polyprotein from transposon TNT 1-94</fullName>
    </recommendedName>
</protein>
<gene>
    <name evidence="1" type="ORF">L484_025598</name>
</gene>